<proteinExistence type="predicted"/>
<evidence type="ECO:0000313" key="3">
    <source>
        <dbReference type="EMBL" id="MDP9849970.1"/>
    </source>
</evidence>
<organism evidence="3 4">
    <name type="scientific">Streptosporangium lutulentum</name>
    <dbReference type="NCBI Taxonomy" id="1461250"/>
    <lineage>
        <taxon>Bacteria</taxon>
        <taxon>Bacillati</taxon>
        <taxon>Actinomycetota</taxon>
        <taxon>Actinomycetes</taxon>
        <taxon>Streptosporangiales</taxon>
        <taxon>Streptosporangiaceae</taxon>
        <taxon>Streptosporangium</taxon>
    </lineage>
</organism>
<gene>
    <name evidence="3" type="ORF">J2853_009181</name>
</gene>
<feature type="domain" description="DUF4097" evidence="2">
    <location>
        <begin position="72"/>
        <end position="276"/>
    </location>
</feature>
<comment type="caution">
    <text evidence="3">The sequence shown here is derived from an EMBL/GenBank/DDBJ whole genome shotgun (WGS) entry which is preliminary data.</text>
</comment>
<sequence length="282" mass="28988">MPVFQTPEPADLQVRFPAGNLHVTAAPRADTMVEVRPANPSRTADVEYAEQTRVEQLDGTIIVSAPERLLSLGHGPKLEVLIGLPEGSRVEFKTASADFRAAGHLGEITAKSASGDMRIDRCAGLSSKTASGDVICDVTEGDAWVKTASGDVTLGNVHGETRVTTSSGRSDLGTVGGAAFVRTASGRSRIRAAGGSVEVKSASADVTVDSVVRGTVAVNTASGDVEIGVVPGTSAWLDVSSTSGDVGSSLDQADQPAESGEQVEIRVHTLSGDISIVRAPLT</sequence>
<feature type="region of interest" description="Disordered" evidence="1">
    <location>
        <begin position="241"/>
        <end position="260"/>
    </location>
</feature>
<keyword evidence="4" id="KW-1185">Reference proteome</keyword>
<dbReference type="RefSeq" id="WP_307568103.1">
    <property type="nucleotide sequence ID" value="NZ_JAUSQU010000001.1"/>
</dbReference>
<accession>A0ABT9QT90</accession>
<dbReference type="Proteomes" id="UP001225356">
    <property type="component" value="Unassembled WGS sequence"/>
</dbReference>
<evidence type="ECO:0000256" key="1">
    <source>
        <dbReference type="SAM" id="MobiDB-lite"/>
    </source>
</evidence>
<reference evidence="3 4" key="1">
    <citation type="submission" date="2023-07" db="EMBL/GenBank/DDBJ databases">
        <title>Sequencing the genomes of 1000 actinobacteria strains.</title>
        <authorList>
            <person name="Klenk H.-P."/>
        </authorList>
    </citation>
    <scope>NUCLEOTIDE SEQUENCE [LARGE SCALE GENOMIC DNA]</scope>
    <source>
        <strain evidence="3 4">DSM 46740</strain>
    </source>
</reference>
<dbReference type="EMBL" id="JAUSQU010000001">
    <property type="protein sequence ID" value="MDP9849970.1"/>
    <property type="molecule type" value="Genomic_DNA"/>
</dbReference>
<dbReference type="InterPro" id="IPR025164">
    <property type="entry name" value="Toastrack_DUF4097"/>
</dbReference>
<name>A0ABT9QT90_9ACTN</name>
<evidence type="ECO:0000259" key="2">
    <source>
        <dbReference type="Pfam" id="PF13349"/>
    </source>
</evidence>
<protein>
    <submittedName>
        <fullName evidence="3">DUF4097 and DUF4098 domain-containing protein YvlB</fullName>
    </submittedName>
</protein>
<dbReference type="Pfam" id="PF13349">
    <property type="entry name" value="DUF4097"/>
    <property type="match status" value="1"/>
</dbReference>
<evidence type="ECO:0000313" key="4">
    <source>
        <dbReference type="Proteomes" id="UP001225356"/>
    </source>
</evidence>
<feature type="compositionally biased region" description="Low complexity" evidence="1">
    <location>
        <begin position="241"/>
        <end position="250"/>
    </location>
</feature>